<evidence type="ECO:0000313" key="3">
    <source>
        <dbReference type="Proteomes" id="UP001596958"/>
    </source>
</evidence>
<keyword evidence="1" id="KW-0472">Membrane</keyword>
<keyword evidence="3" id="KW-1185">Reference proteome</keyword>
<accession>A0ABW2YUP5</accession>
<evidence type="ECO:0008006" key="4">
    <source>
        <dbReference type="Google" id="ProtNLM"/>
    </source>
</evidence>
<evidence type="ECO:0000313" key="2">
    <source>
        <dbReference type="EMBL" id="MFD0750127.1"/>
    </source>
</evidence>
<dbReference type="PROSITE" id="PS51257">
    <property type="entry name" value="PROKAR_LIPOPROTEIN"/>
    <property type="match status" value="1"/>
</dbReference>
<protein>
    <recommendedName>
        <fullName evidence="4">Lipoprotein</fullName>
    </recommendedName>
</protein>
<dbReference type="EMBL" id="JBHTHU010000005">
    <property type="protein sequence ID" value="MFD0750127.1"/>
    <property type="molecule type" value="Genomic_DNA"/>
</dbReference>
<keyword evidence="1" id="KW-0812">Transmembrane</keyword>
<comment type="caution">
    <text evidence="2">The sequence shown here is derived from an EMBL/GenBank/DDBJ whole genome shotgun (WGS) entry which is preliminary data.</text>
</comment>
<proteinExistence type="predicted"/>
<keyword evidence="1" id="KW-1133">Transmembrane helix</keyword>
<dbReference type="Proteomes" id="UP001596958">
    <property type="component" value="Unassembled WGS sequence"/>
</dbReference>
<name>A0ABW2YUP5_9SPHI</name>
<dbReference type="RefSeq" id="WP_377099104.1">
    <property type="nucleotide sequence ID" value="NZ_JBHTHU010000005.1"/>
</dbReference>
<reference evidence="3" key="1">
    <citation type="journal article" date="2019" name="Int. J. Syst. Evol. Microbiol.">
        <title>The Global Catalogue of Microorganisms (GCM) 10K type strain sequencing project: providing services to taxonomists for standard genome sequencing and annotation.</title>
        <authorList>
            <consortium name="The Broad Institute Genomics Platform"/>
            <consortium name="The Broad Institute Genome Sequencing Center for Infectious Disease"/>
            <person name="Wu L."/>
            <person name="Ma J."/>
        </authorList>
    </citation>
    <scope>NUCLEOTIDE SEQUENCE [LARGE SCALE GENOMIC DNA]</scope>
    <source>
        <strain evidence="3">CCUG 63418</strain>
    </source>
</reference>
<evidence type="ECO:0000256" key="1">
    <source>
        <dbReference type="SAM" id="Phobius"/>
    </source>
</evidence>
<organism evidence="2 3">
    <name type="scientific">Mucilaginibacter calamicampi</name>
    <dbReference type="NCBI Taxonomy" id="1302352"/>
    <lineage>
        <taxon>Bacteria</taxon>
        <taxon>Pseudomonadati</taxon>
        <taxon>Bacteroidota</taxon>
        <taxon>Sphingobacteriia</taxon>
        <taxon>Sphingobacteriales</taxon>
        <taxon>Sphingobacteriaceae</taxon>
        <taxon>Mucilaginibacter</taxon>
    </lineage>
</organism>
<sequence>MKKFIINIIALTGIILTIIISSCTVQRHPRRIHSYSNDRYEHYGRSYYERDHRYTLPRQY</sequence>
<gene>
    <name evidence="2" type="ORF">ACFQZS_08245</name>
</gene>
<feature type="transmembrane region" description="Helical" evidence="1">
    <location>
        <begin position="6"/>
        <end position="25"/>
    </location>
</feature>